<dbReference type="Proteomes" id="UP000509667">
    <property type="component" value="Chromosome"/>
</dbReference>
<keyword evidence="3" id="KW-1185">Reference proteome</keyword>
<dbReference type="GeneID" id="56079388"/>
<dbReference type="KEGG" id="hrr:HZS55_15955"/>
<dbReference type="InterPro" id="IPR011991">
    <property type="entry name" value="ArsR-like_HTH"/>
</dbReference>
<dbReference type="OrthoDB" id="374423at2157"/>
<feature type="domain" description="HTH marR-type" evidence="1">
    <location>
        <begin position="17"/>
        <end position="72"/>
    </location>
</feature>
<accession>A0A7D5SZE1</accession>
<organism evidence="2 3">
    <name type="scientific">Halosimplex rubrum</name>
    <dbReference type="NCBI Taxonomy" id="869889"/>
    <lineage>
        <taxon>Archaea</taxon>
        <taxon>Methanobacteriati</taxon>
        <taxon>Methanobacteriota</taxon>
        <taxon>Stenosarchaea group</taxon>
        <taxon>Halobacteria</taxon>
        <taxon>Halobacteriales</taxon>
        <taxon>Haloarculaceae</taxon>
        <taxon>Halosimplex</taxon>
    </lineage>
</organism>
<dbReference type="Pfam" id="PF12802">
    <property type="entry name" value="MarR_2"/>
    <property type="match status" value="1"/>
</dbReference>
<dbReference type="EMBL" id="CP058910">
    <property type="protein sequence ID" value="QLH78691.1"/>
    <property type="molecule type" value="Genomic_DNA"/>
</dbReference>
<protein>
    <submittedName>
        <fullName evidence="2">MarR family transcriptional regulator</fullName>
    </submittedName>
</protein>
<dbReference type="SUPFAM" id="SSF46785">
    <property type="entry name" value="Winged helix' DNA-binding domain"/>
    <property type="match status" value="1"/>
</dbReference>
<dbReference type="AlphaFoldDB" id="A0A7D5SZE1"/>
<dbReference type="InterPro" id="IPR036388">
    <property type="entry name" value="WH-like_DNA-bd_sf"/>
</dbReference>
<reference evidence="2 3" key="1">
    <citation type="submission" date="2020-07" db="EMBL/GenBank/DDBJ databases">
        <title>Halosimplex pelagicum sp. nov. and Halosimplex rubrum sp. nov., isolated from salted brown alga Laminaria, and emended description of the genus Halosimplex.</title>
        <authorList>
            <person name="Cui H."/>
        </authorList>
    </citation>
    <scope>NUCLEOTIDE SEQUENCE [LARGE SCALE GENOMIC DNA]</scope>
    <source>
        <strain evidence="2 3">R27</strain>
    </source>
</reference>
<gene>
    <name evidence="2" type="ORF">HZS55_15955</name>
</gene>
<dbReference type="CDD" id="cd00090">
    <property type="entry name" value="HTH_ARSR"/>
    <property type="match status" value="1"/>
</dbReference>
<name>A0A7D5SZE1_9EURY</name>
<sequence>MTGQHLIHDEYVLDATPTEKLLYLALRRRGPCTQDELVEMTGVARRTARMRLSDLVDAGVVEKRPNIHDARQSLYDLSTPSP</sequence>
<evidence type="ECO:0000313" key="2">
    <source>
        <dbReference type="EMBL" id="QLH78691.1"/>
    </source>
</evidence>
<evidence type="ECO:0000259" key="1">
    <source>
        <dbReference type="Pfam" id="PF12802"/>
    </source>
</evidence>
<dbReference type="InterPro" id="IPR036390">
    <property type="entry name" value="WH_DNA-bd_sf"/>
</dbReference>
<dbReference type="InterPro" id="IPR000835">
    <property type="entry name" value="HTH_MarR-typ"/>
</dbReference>
<dbReference type="RefSeq" id="WP_179908570.1">
    <property type="nucleotide sequence ID" value="NZ_CP058910.1"/>
</dbReference>
<dbReference type="Gene3D" id="1.10.10.10">
    <property type="entry name" value="Winged helix-like DNA-binding domain superfamily/Winged helix DNA-binding domain"/>
    <property type="match status" value="1"/>
</dbReference>
<dbReference type="GO" id="GO:0003700">
    <property type="term" value="F:DNA-binding transcription factor activity"/>
    <property type="evidence" value="ECO:0007669"/>
    <property type="project" value="InterPro"/>
</dbReference>
<proteinExistence type="predicted"/>
<evidence type="ECO:0000313" key="3">
    <source>
        <dbReference type="Proteomes" id="UP000509667"/>
    </source>
</evidence>